<dbReference type="InterPro" id="IPR036465">
    <property type="entry name" value="vWFA_dom_sf"/>
</dbReference>
<reference evidence="1 2" key="1">
    <citation type="journal article" date="2019" name="Int. J. Syst. Evol. Microbiol.">
        <title>Capsulimonas corticalis gen. nov., sp. nov., an aerobic capsulated bacterium, of a novel bacterial order, Capsulimonadales ord. nov., of the class Armatimonadia of the phylum Armatimonadetes.</title>
        <authorList>
            <person name="Li J."/>
            <person name="Kudo C."/>
            <person name="Tonouchi A."/>
        </authorList>
    </citation>
    <scope>NUCLEOTIDE SEQUENCE [LARGE SCALE GENOMIC DNA]</scope>
    <source>
        <strain evidence="1 2">AX-7</strain>
    </source>
</reference>
<dbReference type="InterPro" id="IPR002881">
    <property type="entry name" value="DUF58"/>
</dbReference>
<proteinExistence type="predicted"/>
<dbReference type="InterPro" id="IPR002035">
    <property type="entry name" value="VWF_A"/>
</dbReference>
<dbReference type="Gene3D" id="3.40.50.410">
    <property type="entry name" value="von Willebrand factor, type A domain"/>
    <property type="match status" value="1"/>
</dbReference>
<dbReference type="PANTHER" id="PTHR33608:SF7">
    <property type="entry name" value="DUF58 DOMAIN-CONTAINING PROTEIN"/>
    <property type="match status" value="1"/>
</dbReference>
<evidence type="ECO:0000313" key="1">
    <source>
        <dbReference type="EMBL" id="BDI31845.1"/>
    </source>
</evidence>
<name>A0A402D3Q3_9BACT</name>
<accession>A0A402D3Q3</accession>
<dbReference type="EMBL" id="AP025739">
    <property type="protein sequence ID" value="BDI31845.1"/>
    <property type="molecule type" value="Genomic_DNA"/>
</dbReference>
<keyword evidence="2" id="KW-1185">Reference proteome</keyword>
<dbReference type="Proteomes" id="UP000287394">
    <property type="component" value="Chromosome"/>
</dbReference>
<gene>
    <name evidence="1" type="ORF">CCAX7_38960</name>
</gene>
<organism evidence="1 2">
    <name type="scientific">Capsulimonas corticalis</name>
    <dbReference type="NCBI Taxonomy" id="2219043"/>
    <lineage>
        <taxon>Bacteria</taxon>
        <taxon>Bacillati</taxon>
        <taxon>Armatimonadota</taxon>
        <taxon>Armatimonadia</taxon>
        <taxon>Capsulimonadales</taxon>
        <taxon>Capsulimonadaceae</taxon>
        <taxon>Capsulimonas</taxon>
    </lineage>
</organism>
<dbReference type="KEGG" id="ccot:CCAX7_38960"/>
<dbReference type="AlphaFoldDB" id="A0A402D3Q3"/>
<sequence>MATPQLILEPEFLKKLEALSLVSRRAYAGLTKGERRSVKRGASIEFADYREYSSGDDLRYVDWKAYGRLDKLFLKLFIEEEDLNLHLLIDTSKSMSFGSPLTKADYARRTAAALGYIALCEYDRVSVAPFSAGLREPMSPLRGKPGIVPFFRFLETKMPSEGETRFGDALTQYAARTTTGGIAVVISDFFDDTYQRGLKALMARNLQIVLLHVLDEDEIKPPLTGDLRLVDSETGEQGEVSISAHLLGRYEERLQKFYAELKSVSSRYGMDYVRTSTAVPFEDVILQFLRRGGLLR</sequence>
<protein>
    <submittedName>
        <fullName evidence="1">Uncharacterized protein</fullName>
    </submittedName>
</protein>
<dbReference type="Pfam" id="PF01882">
    <property type="entry name" value="DUF58"/>
    <property type="match status" value="1"/>
</dbReference>
<dbReference type="SMART" id="SM00327">
    <property type="entry name" value="VWA"/>
    <property type="match status" value="1"/>
</dbReference>
<dbReference type="PANTHER" id="PTHR33608">
    <property type="entry name" value="BLL2464 PROTEIN"/>
    <property type="match status" value="1"/>
</dbReference>
<dbReference type="SUPFAM" id="SSF53300">
    <property type="entry name" value="vWA-like"/>
    <property type="match status" value="1"/>
</dbReference>
<evidence type="ECO:0000313" key="2">
    <source>
        <dbReference type="Proteomes" id="UP000287394"/>
    </source>
</evidence>